<sequence>MFIPVWGLNGAVWATLAANICLVLLSLFLSLSVLKERRLA</sequence>
<keyword evidence="1" id="KW-0812">Transmembrane</keyword>
<accession>A0A857INI1</accession>
<protein>
    <submittedName>
        <fullName evidence="2">Uncharacterized protein</fullName>
    </submittedName>
</protein>
<name>A0A857INI1_ACIHA</name>
<keyword evidence="1" id="KW-1133">Transmembrane helix</keyword>
<evidence type="ECO:0000313" key="3">
    <source>
        <dbReference type="Proteomes" id="UP000463868"/>
    </source>
</evidence>
<dbReference type="RefSeq" id="WP_406741568.1">
    <property type="nucleotide sequence ID" value="NZ_CP031972.1"/>
</dbReference>
<dbReference type="EMBL" id="CP031976">
    <property type="protein sequence ID" value="QHI14868.1"/>
    <property type="molecule type" value="Genomic_DNA"/>
</dbReference>
<dbReference type="Proteomes" id="UP000463868">
    <property type="component" value="Chromosome"/>
</dbReference>
<evidence type="ECO:0000313" key="2">
    <source>
        <dbReference type="EMBL" id="QHI14868.1"/>
    </source>
</evidence>
<proteinExistence type="predicted"/>
<evidence type="ECO:0000256" key="1">
    <source>
        <dbReference type="SAM" id="Phobius"/>
    </source>
</evidence>
<gene>
    <name evidence="2" type="ORF">AhaeAN43_16715</name>
</gene>
<dbReference type="AlphaFoldDB" id="A0A857INI1"/>
<feature type="transmembrane region" description="Helical" evidence="1">
    <location>
        <begin position="12"/>
        <end position="34"/>
    </location>
</feature>
<keyword evidence="1" id="KW-0472">Membrane</keyword>
<reference evidence="2 3" key="1">
    <citation type="submission" date="2018-08" db="EMBL/GenBank/DDBJ databases">
        <title>Analysis of the genomic diversity of Mexican Acinetobacter haemolyticus clinical isolates.</title>
        <authorList>
            <person name="Castro-Jaimes S."/>
            <person name="Cevallos M.A."/>
        </authorList>
    </citation>
    <scope>NUCLEOTIDE SEQUENCE [LARGE SCALE GENOMIC DNA]</scope>
    <source>
        <strain evidence="2 3">AN43</strain>
    </source>
</reference>
<organism evidence="2 3">
    <name type="scientific">Acinetobacter haemolyticus</name>
    <dbReference type="NCBI Taxonomy" id="29430"/>
    <lineage>
        <taxon>Bacteria</taxon>
        <taxon>Pseudomonadati</taxon>
        <taxon>Pseudomonadota</taxon>
        <taxon>Gammaproteobacteria</taxon>
        <taxon>Moraxellales</taxon>
        <taxon>Moraxellaceae</taxon>
        <taxon>Acinetobacter</taxon>
    </lineage>
</organism>